<sequence>MSQYIKAMFNQIKPKPLPYKEAQIEWIKEKNEIIKSKGGYRHKGNTKKQKRPNKKRSNKKRSNKKY</sequence>
<reference evidence="2" key="1">
    <citation type="journal article" date="2020" name="Nature">
        <title>Giant virus diversity and host interactions through global metagenomics.</title>
        <authorList>
            <person name="Schulz F."/>
            <person name="Roux S."/>
            <person name="Paez-Espino D."/>
            <person name="Jungbluth S."/>
            <person name="Walsh D.A."/>
            <person name="Denef V.J."/>
            <person name="McMahon K.D."/>
            <person name="Konstantinidis K.T."/>
            <person name="Eloe-Fadrosh E.A."/>
            <person name="Kyrpides N.C."/>
            <person name="Woyke T."/>
        </authorList>
    </citation>
    <scope>NUCLEOTIDE SEQUENCE</scope>
    <source>
        <strain evidence="2">GVMAG-M-3300009159-65</strain>
    </source>
</reference>
<dbReference type="EMBL" id="MN738930">
    <property type="protein sequence ID" value="QHT32054.1"/>
    <property type="molecule type" value="Genomic_DNA"/>
</dbReference>
<accession>A0A6C0ES90</accession>
<protein>
    <submittedName>
        <fullName evidence="2">Uncharacterized protein</fullName>
    </submittedName>
</protein>
<dbReference type="AlphaFoldDB" id="A0A6C0ES90"/>
<proteinExistence type="predicted"/>
<feature type="region of interest" description="Disordered" evidence="1">
    <location>
        <begin position="32"/>
        <end position="66"/>
    </location>
</feature>
<evidence type="ECO:0000313" key="2">
    <source>
        <dbReference type="EMBL" id="QHT32054.1"/>
    </source>
</evidence>
<evidence type="ECO:0000256" key="1">
    <source>
        <dbReference type="SAM" id="MobiDB-lite"/>
    </source>
</evidence>
<name>A0A6C0ES90_9ZZZZ</name>
<feature type="compositionally biased region" description="Basic residues" evidence="1">
    <location>
        <begin position="38"/>
        <end position="66"/>
    </location>
</feature>
<organism evidence="2">
    <name type="scientific">viral metagenome</name>
    <dbReference type="NCBI Taxonomy" id="1070528"/>
    <lineage>
        <taxon>unclassified sequences</taxon>
        <taxon>metagenomes</taxon>
        <taxon>organismal metagenomes</taxon>
    </lineage>
</organism>